<dbReference type="PANTHER" id="PTHR47268">
    <property type="entry name" value="ACYLPHOSPHATASE"/>
    <property type="match status" value="1"/>
</dbReference>
<keyword evidence="5" id="KW-0378">Hydrolase</keyword>
<dbReference type="Gene3D" id="3.30.70.100">
    <property type="match status" value="1"/>
</dbReference>
<dbReference type="EMBL" id="BGZL01000003">
    <property type="protein sequence ID" value="GBP99821.1"/>
    <property type="molecule type" value="Genomic_DNA"/>
</dbReference>
<feature type="active site" evidence="5">
    <location>
        <position position="78"/>
    </location>
</feature>
<evidence type="ECO:0000256" key="6">
    <source>
        <dbReference type="RuleBase" id="RU004168"/>
    </source>
</evidence>
<feature type="domain" description="Acylphosphatase-like" evidence="7">
    <location>
        <begin position="63"/>
        <end position="149"/>
    </location>
</feature>
<protein>
    <recommendedName>
        <fullName evidence="3 5">acylphosphatase</fullName>
        <ecNumber evidence="2 5">3.6.1.7</ecNumber>
    </recommendedName>
</protein>
<evidence type="ECO:0000256" key="3">
    <source>
        <dbReference type="ARBA" id="ARBA00015991"/>
    </source>
</evidence>
<evidence type="ECO:0000256" key="1">
    <source>
        <dbReference type="ARBA" id="ARBA00005614"/>
    </source>
</evidence>
<dbReference type="InterPro" id="IPR017968">
    <property type="entry name" value="Acylphosphatase_CS"/>
</dbReference>
<dbReference type="InterPro" id="IPR001792">
    <property type="entry name" value="Acylphosphatase-like_dom"/>
</dbReference>
<accession>A0A388SVD0</accession>
<name>A0A388SVD0_9ACTN</name>
<reference evidence="8 9" key="1">
    <citation type="submission" date="2018-07" db="EMBL/GenBank/DDBJ databases">
        <title>Whole Genome Shotgun Sequence of Streptomyces spongiicola strain 531S.</title>
        <authorList>
            <person name="Dohra H."/>
            <person name="Kodani S."/>
        </authorList>
    </citation>
    <scope>NUCLEOTIDE SEQUENCE [LARGE SCALE GENOMIC DNA]</scope>
    <source>
        <strain evidence="8 9">531S</strain>
    </source>
</reference>
<dbReference type="GO" id="GO:0003998">
    <property type="term" value="F:acylphosphatase activity"/>
    <property type="evidence" value="ECO:0007669"/>
    <property type="project" value="UniProtKB-EC"/>
</dbReference>
<dbReference type="InterPro" id="IPR020456">
    <property type="entry name" value="Acylphosphatase"/>
</dbReference>
<dbReference type="PROSITE" id="PS51160">
    <property type="entry name" value="ACYLPHOSPHATASE_3"/>
    <property type="match status" value="1"/>
</dbReference>
<organism evidence="8 9">
    <name type="scientific">Streptomyces spongiicola</name>
    <dbReference type="NCBI Taxonomy" id="1690221"/>
    <lineage>
        <taxon>Bacteria</taxon>
        <taxon>Bacillati</taxon>
        <taxon>Actinomycetota</taxon>
        <taxon>Actinomycetes</taxon>
        <taxon>Kitasatosporales</taxon>
        <taxon>Streptomycetaceae</taxon>
        <taxon>Streptomyces</taxon>
    </lineage>
</organism>
<sequence length="153" mass="16643">MLIADCVLPAYRRLRTAGLPGYRATGLPGYRATGLPARVQADVATRRSRAGPNRLVRSGGMVRKRVVVSGTVQGVFYRDTCRKVAEEHGVSGWVRNLADGRVEAVFEGHPDGVETLVRWARLGPPHADVRTAEVRDEQPEGLMGFEVRHGSGA</sequence>
<evidence type="ECO:0000256" key="5">
    <source>
        <dbReference type="PROSITE-ProRule" id="PRU00520"/>
    </source>
</evidence>
<dbReference type="EC" id="3.6.1.7" evidence="2 5"/>
<gene>
    <name evidence="8" type="ORF">SSP531S_12190</name>
</gene>
<dbReference type="PANTHER" id="PTHR47268:SF4">
    <property type="entry name" value="ACYLPHOSPHATASE"/>
    <property type="match status" value="1"/>
</dbReference>
<comment type="catalytic activity">
    <reaction evidence="4 5">
        <text>an acyl phosphate + H2O = a carboxylate + phosphate + H(+)</text>
        <dbReference type="Rhea" id="RHEA:14965"/>
        <dbReference type="ChEBI" id="CHEBI:15377"/>
        <dbReference type="ChEBI" id="CHEBI:15378"/>
        <dbReference type="ChEBI" id="CHEBI:29067"/>
        <dbReference type="ChEBI" id="CHEBI:43474"/>
        <dbReference type="ChEBI" id="CHEBI:59918"/>
        <dbReference type="EC" id="3.6.1.7"/>
    </reaction>
</comment>
<dbReference type="InterPro" id="IPR036046">
    <property type="entry name" value="Acylphosphatase-like_dom_sf"/>
</dbReference>
<evidence type="ECO:0000256" key="4">
    <source>
        <dbReference type="ARBA" id="ARBA00047645"/>
    </source>
</evidence>
<dbReference type="AlphaFoldDB" id="A0A388SVD0"/>
<comment type="caution">
    <text evidence="8">The sequence shown here is derived from an EMBL/GenBank/DDBJ whole genome shotgun (WGS) entry which is preliminary data.</text>
</comment>
<proteinExistence type="inferred from homology"/>
<dbReference type="Proteomes" id="UP000265354">
    <property type="component" value="Unassembled WGS sequence"/>
</dbReference>
<evidence type="ECO:0000313" key="8">
    <source>
        <dbReference type="EMBL" id="GBP99821.1"/>
    </source>
</evidence>
<comment type="similarity">
    <text evidence="1 6">Belongs to the acylphosphatase family.</text>
</comment>
<evidence type="ECO:0000256" key="2">
    <source>
        <dbReference type="ARBA" id="ARBA00012150"/>
    </source>
</evidence>
<dbReference type="Pfam" id="PF00708">
    <property type="entry name" value="Acylphosphatase"/>
    <property type="match status" value="1"/>
</dbReference>
<dbReference type="PROSITE" id="PS00151">
    <property type="entry name" value="ACYLPHOSPHATASE_2"/>
    <property type="match status" value="1"/>
</dbReference>
<feature type="active site" evidence="5">
    <location>
        <position position="96"/>
    </location>
</feature>
<evidence type="ECO:0000259" key="7">
    <source>
        <dbReference type="PROSITE" id="PS51160"/>
    </source>
</evidence>
<evidence type="ECO:0000313" key="9">
    <source>
        <dbReference type="Proteomes" id="UP000265354"/>
    </source>
</evidence>
<dbReference type="SUPFAM" id="SSF54975">
    <property type="entry name" value="Acylphosphatase/BLUF domain-like"/>
    <property type="match status" value="1"/>
</dbReference>